<reference evidence="7 8" key="1">
    <citation type="submission" date="2015-01" db="EMBL/GenBank/DDBJ databases">
        <title>Genome of allotetraploid Gossypium barbadense reveals genomic plasticity and fiber elongation in cotton evolution.</title>
        <authorList>
            <person name="Chen X."/>
            <person name="Liu X."/>
            <person name="Zhao B."/>
            <person name="Zheng H."/>
            <person name="Hu Y."/>
            <person name="Lu G."/>
            <person name="Yang C."/>
            <person name="Chen J."/>
            <person name="Shan C."/>
            <person name="Zhang L."/>
            <person name="Zhou Y."/>
            <person name="Wang L."/>
            <person name="Guo W."/>
            <person name="Bai Y."/>
            <person name="Ruan J."/>
            <person name="Shangguan X."/>
            <person name="Mao Y."/>
            <person name="Jiang J."/>
            <person name="Zhu Y."/>
            <person name="Lei J."/>
            <person name="Kang H."/>
            <person name="Chen S."/>
            <person name="He X."/>
            <person name="Wang R."/>
            <person name="Wang Y."/>
            <person name="Chen J."/>
            <person name="Wang L."/>
            <person name="Yu S."/>
            <person name="Wang B."/>
            <person name="Wei J."/>
            <person name="Song S."/>
            <person name="Lu X."/>
            <person name="Gao Z."/>
            <person name="Gu W."/>
            <person name="Deng X."/>
            <person name="Ma D."/>
            <person name="Wang S."/>
            <person name="Liang W."/>
            <person name="Fang L."/>
            <person name="Cai C."/>
            <person name="Zhu X."/>
            <person name="Zhou B."/>
            <person name="Zhang Y."/>
            <person name="Chen Z."/>
            <person name="Xu S."/>
            <person name="Zhu R."/>
            <person name="Wang S."/>
            <person name="Zhang T."/>
            <person name="Zhao G."/>
        </authorList>
    </citation>
    <scope>NUCLEOTIDE SEQUENCE [LARGE SCALE GENOMIC DNA]</scope>
    <source>
        <strain evidence="8">cv. Xinhai21</strain>
        <tissue evidence="7">Leaf</tissue>
    </source>
</reference>
<evidence type="ECO:0000256" key="6">
    <source>
        <dbReference type="SAM" id="MobiDB-lite"/>
    </source>
</evidence>
<dbReference type="GO" id="GO:0020037">
    <property type="term" value="F:heme binding"/>
    <property type="evidence" value="ECO:0007669"/>
    <property type="project" value="InterPro"/>
</dbReference>
<organism evidence="7 8">
    <name type="scientific">Gossypium barbadense</name>
    <name type="common">Sea Island cotton</name>
    <name type="synonym">Hibiscus barbadensis</name>
    <dbReference type="NCBI Taxonomy" id="3634"/>
    <lineage>
        <taxon>Eukaryota</taxon>
        <taxon>Viridiplantae</taxon>
        <taxon>Streptophyta</taxon>
        <taxon>Embryophyta</taxon>
        <taxon>Tracheophyta</taxon>
        <taxon>Spermatophyta</taxon>
        <taxon>Magnoliopsida</taxon>
        <taxon>eudicotyledons</taxon>
        <taxon>Gunneridae</taxon>
        <taxon>Pentapetalae</taxon>
        <taxon>rosids</taxon>
        <taxon>malvids</taxon>
        <taxon>Malvales</taxon>
        <taxon>Malvaceae</taxon>
        <taxon>Malvoideae</taxon>
        <taxon>Gossypium</taxon>
    </lineage>
</organism>
<accession>A0A2P5X6C3</accession>
<feature type="compositionally biased region" description="Pro residues" evidence="6">
    <location>
        <begin position="343"/>
        <end position="357"/>
    </location>
</feature>
<keyword evidence="2" id="KW-0349">Heme</keyword>
<feature type="region of interest" description="Disordered" evidence="6">
    <location>
        <begin position="330"/>
        <end position="357"/>
    </location>
</feature>
<evidence type="ECO:0000313" key="7">
    <source>
        <dbReference type="EMBL" id="PPR98887.1"/>
    </source>
</evidence>
<sequence>MDFQFILTFSFIAFALMVFKYKARTRRLPPSLWKLPIIGNLHQLGGSFHKSIQRLSQQYGPMMFLQLGAIQHWLSLPQMLQWQSSKASAVAMISPSLFSPFAMQSTSLVMASNATDRVVDNRALASWLLSSVNQAVLPHLIGMDTSAQIWNAFVNLYGSKTTSSQVLYNVQGVTTMLLDTKAWQQVTICEAPSSANMVFNQPPDHSVHSNSTPAYRPSSTARGRRRGRSSPSYIQCRLYGKASHLVDRCYYQFDASYKSASYSSSPQVNICMFGVGPSIAHWVPSSVPMSHSAVPYPPPVSSVPAPQSSAKLLVLSSSLVPYVSSTSAIPSNTQTHSSISLNPPNPPSSPTPDPPQYSPIALCNTHAMVTRSKVGIFKPEAYLSTASCSSGDVSVDIHAAMTSKCWKASVLSKLQV</sequence>
<dbReference type="EMBL" id="KZ665571">
    <property type="protein sequence ID" value="PPR98887.1"/>
    <property type="molecule type" value="Genomic_DNA"/>
</dbReference>
<dbReference type="SUPFAM" id="SSF48264">
    <property type="entry name" value="Cytochrome P450"/>
    <property type="match status" value="1"/>
</dbReference>
<evidence type="ECO:0000256" key="3">
    <source>
        <dbReference type="ARBA" id="ARBA00022723"/>
    </source>
</evidence>
<dbReference type="AlphaFoldDB" id="A0A2P5X6C3"/>
<keyword evidence="5" id="KW-0408">Iron</keyword>
<dbReference type="GO" id="GO:0005506">
    <property type="term" value="F:iron ion binding"/>
    <property type="evidence" value="ECO:0007669"/>
    <property type="project" value="InterPro"/>
</dbReference>
<proteinExistence type="inferred from homology"/>
<dbReference type="Gene3D" id="1.10.630.10">
    <property type="entry name" value="Cytochrome P450"/>
    <property type="match status" value="1"/>
</dbReference>
<dbReference type="GO" id="GO:0004497">
    <property type="term" value="F:monooxygenase activity"/>
    <property type="evidence" value="ECO:0007669"/>
    <property type="project" value="InterPro"/>
</dbReference>
<keyword evidence="4" id="KW-0560">Oxidoreductase</keyword>
<dbReference type="PANTHER" id="PTHR47955:SF8">
    <property type="entry name" value="CYTOCHROME P450 71D11-LIKE"/>
    <property type="match status" value="1"/>
</dbReference>
<keyword evidence="3" id="KW-0479">Metal-binding</keyword>
<dbReference type="OrthoDB" id="998461at2759"/>
<evidence type="ECO:0000256" key="2">
    <source>
        <dbReference type="ARBA" id="ARBA00022617"/>
    </source>
</evidence>
<dbReference type="PANTHER" id="PTHR47955">
    <property type="entry name" value="CYTOCHROME P450 FAMILY 71 PROTEIN"/>
    <property type="match status" value="1"/>
</dbReference>
<evidence type="ECO:0000256" key="1">
    <source>
        <dbReference type="ARBA" id="ARBA00010617"/>
    </source>
</evidence>
<protein>
    <submittedName>
        <fullName evidence="7">Uncharacterized protein</fullName>
    </submittedName>
</protein>
<feature type="region of interest" description="Disordered" evidence="6">
    <location>
        <begin position="202"/>
        <end position="229"/>
    </location>
</feature>
<comment type="similarity">
    <text evidence="1">Belongs to the cytochrome P450 family.</text>
</comment>
<name>A0A2P5X6C3_GOSBA</name>
<dbReference type="GO" id="GO:0016705">
    <property type="term" value="F:oxidoreductase activity, acting on paired donors, with incorporation or reduction of molecular oxygen"/>
    <property type="evidence" value="ECO:0007669"/>
    <property type="project" value="InterPro"/>
</dbReference>
<evidence type="ECO:0000256" key="4">
    <source>
        <dbReference type="ARBA" id="ARBA00023002"/>
    </source>
</evidence>
<dbReference type="InterPro" id="IPR036396">
    <property type="entry name" value="Cyt_P450_sf"/>
</dbReference>
<dbReference type="Proteomes" id="UP000239757">
    <property type="component" value="Unassembled WGS sequence"/>
</dbReference>
<evidence type="ECO:0000313" key="8">
    <source>
        <dbReference type="Proteomes" id="UP000239757"/>
    </source>
</evidence>
<evidence type="ECO:0000256" key="5">
    <source>
        <dbReference type="ARBA" id="ARBA00023004"/>
    </source>
</evidence>
<gene>
    <name evidence="7" type="ORF">GOBAR_AA21784</name>
</gene>